<sequence length="250" mass="28113">MHFQCSVLFMGSFNGIILIRLGVQLCLWNPSIGMSHTFSDPFPDPSCQIIYGLGYDFVTDDFKVVGAVWSRNGPSSVHVFASKLGSWKRIGDFGYRIYHGRTGTVLNGMPHWVVCHDTDRNSLLSTLIVCFDASEDKFMEVPRPNYGVDDDHFDLGVLGEFYIHNLKKLCFTKDGDVVIALNSRKLVVYNPKRNSYKRIRIPKDCNQFDSAFSMESLASPQECNGTRAPLISLKLACEYFFVGACSFSTV</sequence>
<name>A0ACB7XNH7_9ERIC</name>
<keyword evidence="2" id="KW-1185">Reference proteome</keyword>
<reference evidence="1 2" key="1">
    <citation type="journal article" date="2021" name="Hortic Res">
        <title>High-quality reference genome and annotation aids understanding of berry development for evergreen blueberry (Vaccinium darrowii).</title>
        <authorList>
            <person name="Yu J."/>
            <person name="Hulse-Kemp A.M."/>
            <person name="Babiker E."/>
            <person name="Staton M."/>
        </authorList>
    </citation>
    <scope>NUCLEOTIDE SEQUENCE [LARGE SCALE GENOMIC DNA]</scope>
    <source>
        <strain evidence="2">cv. NJ 8807/NJ 8810</strain>
        <tissue evidence="1">Young leaf</tissue>
    </source>
</reference>
<proteinExistence type="predicted"/>
<evidence type="ECO:0000313" key="2">
    <source>
        <dbReference type="Proteomes" id="UP000828048"/>
    </source>
</evidence>
<dbReference type="Proteomes" id="UP000828048">
    <property type="component" value="Chromosome 1"/>
</dbReference>
<accession>A0ACB7XNH7</accession>
<evidence type="ECO:0000313" key="1">
    <source>
        <dbReference type="EMBL" id="KAH7842364.1"/>
    </source>
</evidence>
<protein>
    <submittedName>
        <fullName evidence="1">Uncharacterized protein</fullName>
    </submittedName>
</protein>
<gene>
    <name evidence="1" type="ORF">Vadar_004455</name>
</gene>
<dbReference type="EMBL" id="CM037151">
    <property type="protein sequence ID" value="KAH7842364.1"/>
    <property type="molecule type" value="Genomic_DNA"/>
</dbReference>
<comment type="caution">
    <text evidence="1">The sequence shown here is derived from an EMBL/GenBank/DDBJ whole genome shotgun (WGS) entry which is preliminary data.</text>
</comment>
<organism evidence="1 2">
    <name type="scientific">Vaccinium darrowii</name>
    <dbReference type="NCBI Taxonomy" id="229202"/>
    <lineage>
        <taxon>Eukaryota</taxon>
        <taxon>Viridiplantae</taxon>
        <taxon>Streptophyta</taxon>
        <taxon>Embryophyta</taxon>
        <taxon>Tracheophyta</taxon>
        <taxon>Spermatophyta</taxon>
        <taxon>Magnoliopsida</taxon>
        <taxon>eudicotyledons</taxon>
        <taxon>Gunneridae</taxon>
        <taxon>Pentapetalae</taxon>
        <taxon>asterids</taxon>
        <taxon>Ericales</taxon>
        <taxon>Ericaceae</taxon>
        <taxon>Vaccinioideae</taxon>
        <taxon>Vaccinieae</taxon>
        <taxon>Vaccinium</taxon>
    </lineage>
</organism>